<proteinExistence type="predicted"/>
<organism evidence="2 3">
    <name type="scientific">Nocardioides pinisoli</name>
    <dbReference type="NCBI Taxonomy" id="2950279"/>
    <lineage>
        <taxon>Bacteria</taxon>
        <taxon>Bacillati</taxon>
        <taxon>Actinomycetota</taxon>
        <taxon>Actinomycetes</taxon>
        <taxon>Propionibacteriales</taxon>
        <taxon>Nocardioidaceae</taxon>
        <taxon>Nocardioides</taxon>
    </lineage>
</organism>
<comment type="caution">
    <text evidence="2">The sequence shown here is derived from an EMBL/GenBank/DDBJ whole genome shotgun (WGS) entry which is preliminary data.</text>
</comment>
<protein>
    <submittedName>
        <fullName evidence="2">Uncharacterized protein</fullName>
    </submittedName>
</protein>
<evidence type="ECO:0000256" key="1">
    <source>
        <dbReference type="SAM" id="MobiDB-lite"/>
    </source>
</evidence>
<keyword evidence="3" id="KW-1185">Reference proteome</keyword>
<accession>A0ABT1KU80</accession>
<gene>
    <name evidence="2" type="ORF">NCI01_05760</name>
</gene>
<dbReference type="EMBL" id="JANARS010000002">
    <property type="protein sequence ID" value="MCP3421293.1"/>
    <property type="molecule type" value="Genomic_DNA"/>
</dbReference>
<reference evidence="2 3" key="1">
    <citation type="submission" date="2022-06" db="EMBL/GenBank/DDBJ databases">
        <authorList>
            <person name="So Y."/>
        </authorList>
    </citation>
    <scope>NUCLEOTIDE SEQUENCE [LARGE SCALE GENOMIC DNA]</scope>
    <source>
        <strain evidence="2 3">STR3</strain>
    </source>
</reference>
<evidence type="ECO:0000313" key="3">
    <source>
        <dbReference type="Proteomes" id="UP001204524"/>
    </source>
</evidence>
<dbReference type="RefSeq" id="WP_254180514.1">
    <property type="nucleotide sequence ID" value="NZ_JANARS010000002.1"/>
</dbReference>
<sequence length="168" mass="18987">MTPADPEPDSDVRWDWPDGGGAPFDTSDEVTRWVLVVGNTFGRTWPGGDLLDFGSWSTDFERRVPMGYKTIQAAERLAVVDRGTVVREWPQVHVERSRPVYDPYQHHVPGYEPDGTFAVLDGRGSRRGPDGRWITHEHDSYAAAVAEARSMTDRRVLVVRLLTSKGWH</sequence>
<name>A0ABT1KU80_9ACTN</name>
<feature type="region of interest" description="Disordered" evidence="1">
    <location>
        <begin position="1"/>
        <end position="25"/>
    </location>
</feature>
<dbReference type="Proteomes" id="UP001204524">
    <property type="component" value="Unassembled WGS sequence"/>
</dbReference>
<evidence type="ECO:0000313" key="2">
    <source>
        <dbReference type="EMBL" id="MCP3421293.1"/>
    </source>
</evidence>